<dbReference type="AlphaFoldDB" id="A0A2S4KSR7"/>
<feature type="binding site" evidence="7">
    <location>
        <position position="337"/>
    </location>
    <ligand>
        <name>glyoxylate</name>
        <dbReference type="ChEBI" id="CHEBI:36655"/>
    </ligand>
</feature>
<name>A0A2S4KSR7_9HYPO</name>
<dbReference type="PANTHER" id="PTHR10578:SF86">
    <property type="entry name" value="DEPENDENT DEHYDROGENASE, PUTATIVE (AFU_ORTHOLOGUE AFUA_6G02720)-RELATED"/>
    <property type="match status" value="1"/>
</dbReference>
<dbReference type="Gene3D" id="3.20.20.70">
    <property type="entry name" value="Aldolase class I"/>
    <property type="match status" value="1"/>
</dbReference>
<feature type="non-terminal residue" evidence="10">
    <location>
        <position position="1"/>
    </location>
</feature>
<dbReference type="PROSITE" id="PS00557">
    <property type="entry name" value="FMN_HYDROXY_ACID_DH_1"/>
    <property type="match status" value="1"/>
</dbReference>
<dbReference type="InterPro" id="IPR012133">
    <property type="entry name" value="Alpha-hydoxy_acid_DH_FMN"/>
</dbReference>
<evidence type="ECO:0000256" key="4">
    <source>
        <dbReference type="ARBA" id="ARBA00023002"/>
    </source>
</evidence>
<feature type="domain" description="FMN hydroxy acid dehydrogenase" evidence="9">
    <location>
        <begin position="67"/>
        <end position="442"/>
    </location>
</feature>
<keyword evidence="11" id="KW-1185">Reference proteome</keyword>
<feature type="binding site" evidence="7">
    <location>
        <begin position="146"/>
        <end position="148"/>
    </location>
    <ligand>
        <name>FMN</name>
        <dbReference type="ChEBI" id="CHEBI:58210"/>
    </ligand>
</feature>
<dbReference type="EMBL" id="PKSG01000716">
    <property type="protein sequence ID" value="POR33237.1"/>
    <property type="molecule type" value="Genomic_DNA"/>
</dbReference>
<evidence type="ECO:0000259" key="9">
    <source>
        <dbReference type="PROSITE" id="PS51349"/>
    </source>
</evidence>
<dbReference type="InterPro" id="IPR037396">
    <property type="entry name" value="FMN_HAD"/>
</dbReference>
<evidence type="ECO:0000256" key="3">
    <source>
        <dbReference type="ARBA" id="ARBA00022643"/>
    </source>
</evidence>
<keyword evidence="2 7" id="KW-0285">Flavoprotein</keyword>
<feature type="binding site" evidence="7">
    <location>
        <position position="313"/>
    </location>
    <ligand>
        <name>FMN</name>
        <dbReference type="ChEBI" id="CHEBI:58210"/>
    </ligand>
</feature>
<keyword evidence="10" id="KW-0503">Monooxygenase</keyword>
<dbReference type="PANTHER" id="PTHR10578">
    <property type="entry name" value="S -2-HYDROXY-ACID OXIDASE-RELATED"/>
    <property type="match status" value="1"/>
</dbReference>
<feature type="binding site" evidence="7">
    <location>
        <position position="225"/>
    </location>
    <ligand>
        <name>FMN</name>
        <dbReference type="ChEBI" id="CHEBI:58210"/>
    </ligand>
</feature>
<dbReference type="PIRSF" id="PIRSF000138">
    <property type="entry name" value="Al-hdrx_acd_dh"/>
    <property type="match status" value="1"/>
</dbReference>
<dbReference type="GO" id="GO:0004497">
    <property type="term" value="F:monooxygenase activity"/>
    <property type="evidence" value="ECO:0007669"/>
    <property type="project" value="UniProtKB-KW"/>
</dbReference>
<keyword evidence="3 7" id="KW-0288">FMN</keyword>
<feature type="binding site" evidence="7">
    <location>
        <position position="340"/>
    </location>
    <ligand>
        <name>glyoxylate</name>
        <dbReference type="ChEBI" id="CHEBI:36655"/>
    </ligand>
</feature>
<keyword evidence="4" id="KW-0560">Oxidoreductase</keyword>
<comment type="cofactor">
    <cofactor evidence="1">
        <name>FMN</name>
        <dbReference type="ChEBI" id="CHEBI:58210"/>
    </cofactor>
</comment>
<evidence type="ECO:0000256" key="5">
    <source>
        <dbReference type="ARBA" id="ARBA00024042"/>
    </source>
</evidence>
<organism evidence="10 11">
    <name type="scientific">Tolypocladium paradoxum</name>
    <dbReference type="NCBI Taxonomy" id="94208"/>
    <lineage>
        <taxon>Eukaryota</taxon>
        <taxon>Fungi</taxon>
        <taxon>Dikarya</taxon>
        <taxon>Ascomycota</taxon>
        <taxon>Pezizomycotina</taxon>
        <taxon>Sordariomycetes</taxon>
        <taxon>Hypocreomycetidae</taxon>
        <taxon>Hypocreales</taxon>
        <taxon>Ophiocordycipitaceae</taxon>
        <taxon>Tolypocladium</taxon>
    </lineage>
</organism>
<evidence type="ECO:0000313" key="10">
    <source>
        <dbReference type="EMBL" id="POR33237.1"/>
    </source>
</evidence>
<evidence type="ECO:0000313" key="11">
    <source>
        <dbReference type="Proteomes" id="UP000237481"/>
    </source>
</evidence>
<dbReference type="OrthoDB" id="25826at2759"/>
<reference evidence="10 11" key="1">
    <citation type="submission" date="2018-01" db="EMBL/GenBank/DDBJ databases">
        <title>Harnessing the power of phylogenomics to disentangle the directionality and signatures of interkingdom host jumping in the parasitic fungal genus Tolypocladium.</title>
        <authorList>
            <person name="Quandt C.A."/>
            <person name="Patterson W."/>
            <person name="Spatafora J.W."/>
        </authorList>
    </citation>
    <scope>NUCLEOTIDE SEQUENCE [LARGE SCALE GENOMIC DNA]</scope>
    <source>
        <strain evidence="10 11">NRBC 100945</strain>
    </source>
</reference>
<dbReference type="InterPro" id="IPR000262">
    <property type="entry name" value="FMN-dep_DH"/>
</dbReference>
<dbReference type="InterPro" id="IPR013785">
    <property type="entry name" value="Aldolase_TIM"/>
</dbReference>
<comment type="similarity">
    <text evidence="5">Belongs to the FMN-dependent alpha-hydroxy acid dehydrogenase family.</text>
</comment>
<dbReference type="SUPFAM" id="SSF51395">
    <property type="entry name" value="FMN-linked oxidoreductases"/>
    <property type="match status" value="1"/>
</dbReference>
<feature type="region of interest" description="Disordered" evidence="8">
    <location>
        <begin position="1"/>
        <end position="44"/>
    </location>
</feature>
<evidence type="ECO:0000256" key="1">
    <source>
        <dbReference type="ARBA" id="ARBA00001917"/>
    </source>
</evidence>
<sequence>ETSPHFPNITYPASLESRPFPQLTSSHHRRRLGKGFKMSDNNGDDNERVPYAAYLQTVMQKGVLAGQLPVVTTNPNRLEEQARKTMPQKGFDYIKGGAGESATMDANRLAFRQWNIVPRMLRPTNPRDLGVTLFGQKYDTPLLMAPIGVQSLYHPDKEIGTANACAALRVPFTLSTASSTGIEELVKASPDGPKWFQLYWPTDEEITASILGCAKSNGFKTLVVTLDTWTLGWRPWDLDTANVPFVVGEGDEVGFQDPVFRRKFAERSDGETPEENKISAAMYWISESFPGVSRSWEDLGLLRRHWDGPIVLKGVLSVDDARLAVRHGMDGVIVSNHGGRQVDGAVATLDVLPEIVDAVGDHIAVLFDSGIRTGADMVKALALGAKAVFVGRPVVYGLGIDGAAGAEAVLAGLLADLDLTMGLAGVKSIAELQRPMLRRAQYPGDVKSNL</sequence>
<dbReference type="Proteomes" id="UP000237481">
    <property type="component" value="Unassembled WGS sequence"/>
</dbReference>
<evidence type="ECO:0000256" key="6">
    <source>
        <dbReference type="PIRSR" id="PIRSR000138-1"/>
    </source>
</evidence>
<feature type="binding site" evidence="7">
    <location>
        <begin position="391"/>
        <end position="392"/>
    </location>
    <ligand>
        <name>FMN</name>
        <dbReference type="ChEBI" id="CHEBI:58210"/>
    </ligand>
</feature>
<comment type="caution">
    <text evidence="10">The sequence shown here is derived from an EMBL/GenBank/DDBJ whole genome shotgun (WGS) entry which is preliminary data.</text>
</comment>
<proteinExistence type="inferred from homology"/>
<feature type="binding site" evidence="7">
    <location>
        <position position="234"/>
    </location>
    <ligand>
        <name>glyoxylate</name>
        <dbReference type="ChEBI" id="CHEBI:36655"/>
    </ligand>
</feature>
<evidence type="ECO:0000256" key="2">
    <source>
        <dbReference type="ARBA" id="ARBA00022630"/>
    </source>
</evidence>
<protein>
    <submittedName>
        <fullName evidence="10">Lactate 2-monooxygenase PB1A11.03</fullName>
    </submittedName>
</protein>
<dbReference type="InterPro" id="IPR008259">
    <property type="entry name" value="FMN_hydac_DH_AS"/>
</dbReference>
<feature type="binding site" evidence="7">
    <location>
        <position position="93"/>
    </location>
    <ligand>
        <name>glyoxylate</name>
        <dbReference type="ChEBI" id="CHEBI:36655"/>
    </ligand>
</feature>
<dbReference type="FunFam" id="3.20.20.70:FF:000132">
    <property type="entry name" value="FMN dependent dehydrogenase"/>
    <property type="match status" value="1"/>
</dbReference>
<feature type="binding site" evidence="7">
    <location>
        <position position="335"/>
    </location>
    <ligand>
        <name>FMN</name>
        <dbReference type="ChEBI" id="CHEBI:58210"/>
    </ligand>
</feature>
<dbReference type="InterPro" id="IPR037350">
    <property type="entry name" value="LMO_FMN"/>
</dbReference>
<dbReference type="PROSITE" id="PS51349">
    <property type="entry name" value="FMN_HYDROXY_ACID_DH_2"/>
    <property type="match status" value="1"/>
</dbReference>
<dbReference type="CDD" id="cd03332">
    <property type="entry name" value="LMO_FMN"/>
    <property type="match status" value="1"/>
</dbReference>
<feature type="active site" description="Proton acceptor" evidence="6">
    <location>
        <position position="337"/>
    </location>
</feature>
<gene>
    <name evidence="10" type="ORF">TPAR_06566</name>
</gene>
<feature type="binding site" evidence="7">
    <location>
        <begin position="368"/>
        <end position="372"/>
    </location>
    <ligand>
        <name>FMN</name>
        <dbReference type="ChEBI" id="CHEBI:58210"/>
    </ligand>
</feature>
<accession>A0A2S4KSR7</accession>
<dbReference type="Pfam" id="PF01070">
    <property type="entry name" value="FMN_dh"/>
    <property type="match status" value="1"/>
</dbReference>
<evidence type="ECO:0000256" key="7">
    <source>
        <dbReference type="PIRSR" id="PIRSR000138-2"/>
    </source>
</evidence>
<feature type="binding site" evidence="7">
    <location>
        <position position="175"/>
    </location>
    <ligand>
        <name>FMN</name>
        <dbReference type="ChEBI" id="CHEBI:58210"/>
    </ligand>
</feature>
<evidence type="ECO:0000256" key="8">
    <source>
        <dbReference type="SAM" id="MobiDB-lite"/>
    </source>
</evidence>
<dbReference type="GO" id="GO:0010181">
    <property type="term" value="F:FMN binding"/>
    <property type="evidence" value="ECO:0007669"/>
    <property type="project" value="InterPro"/>
</dbReference>
<feature type="binding site" evidence="7">
    <location>
        <position position="199"/>
    </location>
    <ligand>
        <name>glyoxylate</name>
        <dbReference type="ChEBI" id="CHEBI:36655"/>
    </ligand>
</feature>
<feature type="binding site" evidence="7">
    <location>
        <position position="197"/>
    </location>
    <ligand>
        <name>FMN</name>
        <dbReference type="ChEBI" id="CHEBI:58210"/>
    </ligand>
</feature>
<dbReference type="STRING" id="94208.A0A2S4KSR7"/>